<feature type="compositionally biased region" description="Low complexity" evidence="1">
    <location>
        <begin position="1"/>
        <end position="13"/>
    </location>
</feature>
<reference evidence="2 3" key="1">
    <citation type="submission" date="2020-04" db="EMBL/GenBank/DDBJ databases">
        <title>Azohydromonas sp. isolated from soil.</title>
        <authorList>
            <person name="Dahal R.H."/>
        </authorList>
    </citation>
    <scope>NUCLEOTIDE SEQUENCE [LARGE SCALE GENOMIC DNA]</scope>
    <source>
        <strain evidence="2 3">G-1-1-14</strain>
    </source>
</reference>
<dbReference type="Proteomes" id="UP000574067">
    <property type="component" value="Unassembled WGS sequence"/>
</dbReference>
<comment type="caution">
    <text evidence="2">The sequence shown here is derived from an EMBL/GenBank/DDBJ whole genome shotgun (WGS) entry which is preliminary data.</text>
</comment>
<feature type="region of interest" description="Disordered" evidence="1">
    <location>
        <begin position="1"/>
        <end position="28"/>
    </location>
</feature>
<dbReference type="EMBL" id="JABBFW010000008">
    <property type="protein sequence ID" value="NML16133.1"/>
    <property type="molecule type" value="Genomic_DNA"/>
</dbReference>
<proteinExistence type="predicted"/>
<evidence type="ECO:0000313" key="2">
    <source>
        <dbReference type="EMBL" id="NML16133.1"/>
    </source>
</evidence>
<sequence length="334" mass="35468">MSSPISTSSSALSLGACPANGQSHHAPGEDVRVTRADGLAGLLGLVQVEVNGQTRTMTQAELEAFQRDQCDQPGGDARVLRSDNHRELLRQSFESVFQRCPTEGALDRAGAALARPDGLEALPGGPDPKLKQDYDSRLAAQGRTTVQLDGFKPPGWEASGGNPAACFKLASAGAQQTAHAGESVVKGGGVMLYESTARRIQTDATASRLALDQIKAHIDSGRAVVAGVNEPSNGTVVNPHSQPVTDHFVAVYGYEMDAAGKVTALLAKDNAVAGTAEVRFEVGADGAITKPAEPKRREEYLRQEYQMSEVRFHDSLKYTGALLPTNDAGQRMFW</sequence>
<gene>
    <name evidence="2" type="ORF">HHL10_14215</name>
</gene>
<organism evidence="2 3">
    <name type="scientific">Azohydromonas caseinilytica</name>
    <dbReference type="NCBI Taxonomy" id="2728836"/>
    <lineage>
        <taxon>Bacteria</taxon>
        <taxon>Pseudomonadati</taxon>
        <taxon>Pseudomonadota</taxon>
        <taxon>Betaproteobacteria</taxon>
        <taxon>Burkholderiales</taxon>
        <taxon>Sphaerotilaceae</taxon>
        <taxon>Azohydromonas</taxon>
    </lineage>
</organism>
<dbReference type="AlphaFoldDB" id="A0A848FCX2"/>
<evidence type="ECO:0000256" key="1">
    <source>
        <dbReference type="SAM" id="MobiDB-lite"/>
    </source>
</evidence>
<name>A0A848FCX2_9BURK</name>
<protein>
    <submittedName>
        <fullName evidence="2">Uncharacterized protein</fullName>
    </submittedName>
</protein>
<accession>A0A848FCX2</accession>
<dbReference type="RefSeq" id="WP_169161026.1">
    <property type="nucleotide sequence ID" value="NZ_JABBFW010000008.1"/>
</dbReference>
<keyword evidence="3" id="KW-1185">Reference proteome</keyword>
<evidence type="ECO:0000313" key="3">
    <source>
        <dbReference type="Proteomes" id="UP000574067"/>
    </source>
</evidence>